<dbReference type="EMBL" id="KV442055">
    <property type="protein sequence ID" value="OAQ27682.1"/>
    <property type="molecule type" value="Genomic_DNA"/>
</dbReference>
<evidence type="ECO:0000313" key="2">
    <source>
        <dbReference type="EMBL" id="OAQ27682.1"/>
    </source>
</evidence>
<sequence length="463" mass="52236">MPNESIPELFARLRGRFRPIVSVTERMTMPSNGGFDWRQAIKETEDTLSSTESRYYSGGNIVFDISRMIQTAHNFALHYGTYQNLSTILKAFVLEHYLYGRPLLLNKEEAPPVEASVGRILPLGEHTATVLDEPLELRATVNYFRRNDPGFYGAISKVLDSGSKASVNGHQWEIVVLPSLAHVFHDKILSATDLVPNLEKSWYPMLDGKAKIAGYANHLTLRTDFETMSLDAFLDTHVYHGSRKDGKSVPPFYLPVETPSGPNVVFVLHLDNHGFCPVFVQLKCRREMARTEGQSSFSTAEPDEAQGHLQETMLQKYCTGYPKQFLGVVIAYPFEFAGVESTFPEIRRNGRIWLIQGDALQCISLNMDKNTFHDLCLKYNMQALDLLKENKRQLDQTDGGQGGGDQKDEPATKLRRCKDEGEDSRVNSELRFSCLAACAMIFPVAQMHPHPPFLPSLFHCKRV</sequence>
<dbReference type="Proteomes" id="UP000078512">
    <property type="component" value="Unassembled WGS sequence"/>
</dbReference>
<keyword evidence="3" id="KW-1185">Reference proteome</keyword>
<protein>
    <submittedName>
        <fullName evidence="2">Uncharacterized protein</fullName>
    </submittedName>
</protein>
<name>A0A197JQX9_9FUNG</name>
<reference evidence="2 3" key="1">
    <citation type="submission" date="2016-05" db="EMBL/GenBank/DDBJ databases">
        <title>Genome sequencing reveals origins of a unique bacterial endosymbiosis in the earliest lineages of terrestrial Fungi.</title>
        <authorList>
            <consortium name="DOE Joint Genome Institute"/>
            <person name="Uehling J."/>
            <person name="Gryganskyi A."/>
            <person name="Hameed K."/>
            <person name="Tschaplinski T."/>
            <person name="Misztal P."/>
            <person name="Wu S."/>
            <person name="Desiro A."/>
            <person name="Vande Pol N."/>
            <person name="Du Z.-Y."/>
            <person name="Zienkiewicz A."/>
            <person name="Zienkiewicz K."/>
            <person name="Morin E."/>
            <person name="Tisserant E."/>
            <person name="Splivallo R."/>
            <person name="Hainaut M."/>
            <person name="Henrissat B."/>
            <person name="Ohm R."/>
            <person name="Kuo A."/>
            <person name="Yan J."/>
            <person name="Lipzen A."/>
            <person name="Nolan M."/>
            <person name="Labutti K."/>
            <person name="Barry K."/>
            <person name="Goldstein A."/>
            <person name="Labbe J."/>
            <person name="Schadt C."/>
            <person name="Tuskan G."/>
            <person name="Grigoriev I."/>
            <person name="Martin F."/>
            <person name="Vilgalys R."/>
            <person name="Bonito G."/>
        </authorList>
    </citation>
    <scope>NUCLEOTIDE SEQUENCE [LARGE SCALE GENOMIC DNA]</scope>
    <source>
        <strain evidence="2 3">AG-77</strain>
    </source>
</reference>
<gene>
    <name evidence="2" type="ORF">K457DRAFT_127324</name>
</gene>
<evidence type="ECO:0000313" key="3">
    <source>
        <dbReference type="Proteomes" id="UP000078512"/>
    </source>
</evidence>
<feature type="region of interest" description="Disordered" evidence="1">
    <location>
        <begin position="394"/>
        <end position="420"/>
    </location>
</feature>
<dbReference type="OrthoDB" id="2393824at2759"/>
<feature type="compositionally biased region" description="Basic and acidic residues" evidence="1">
    <location>
        <begin position="405"/>
        <end position="420"/>
    </location>
</feature>
<accession>A0A197JQX9</accession>
<evidence type="ECO:0000256" key="1">
    <source>
        <dbReference type="SAM" id="MobiDB-lite"/>
    </source>
</evidence>
<proteinExistence type="predicted"/>
<dbReference type="AlphaFoldDB" id="A0A197JQX9"/>
<organism evidence="2 3">
    <name type="scientific">Linnemannia elongata AG-77</name>
    <dbReference type="NCBI Taxonomy" id="1314771"/>
    <lineage>
        <taxon>Eukaryota</taxon>
        <taxon>Fungi</taxon>
        <taxon>Fungi incertae sedis</taxon>
        <taxon>Mucoromycota</taxon>
        <taxon>Mortierellomycotina</taxon>
        <taxon>Mortierellomycetes</taxon>
        <taxon>Mortierellales</taxon>
        <taxon>Mortierellaceae</taxon>
        <taxon>Linnemannia</taxon>
    </lineage>
</organism>